<dbReference type="Proteomes" id="UP000607653">
    <property type="component" value="Unassembled WGS sequence"/>
</dbReference>
<organism evidence="1 2">
    <name type="scientific">Nelumbo nucifera</name>
    <name type="common">Sacred lotus</name>
    <dbReference type="NCBI Taxonomy" id="4432"/>
    <lineage>
        <taxon>Eukaryota</taxon>
        <taxon>Viridiplantae</taxon>
        <taxon>Streptophyta</taxon>
        <taxon>Embryophyta</taxon>
        <taxon>Tracheophyta</taxon>
        <taxon>Spermatophyta</taxon>
        <taxon>Magnoliopsida</taxon>
        <taxon>Proteales</taxon>
        <taxon>Nelumbonaceae</taxon>
        <taxon>Nelumbo</taxon>
    </lineage>
</organism>
<dbReference type="AlphaFoldDB" id="A0A822ZZ80"/>
<evidence type="ECO:0000313" key="1">
    <source>
        <dbReference type="EMBL" id="DAD47268.1"/>
    </source>
</evidence>
<evidence type="ECO:0000313" key="2">
    <source>
        <dbReference type="Proteomes" id="UP000607653"/>
    </source>
</evidence>
<keyword evidence="2" id="KW-1185">Reference proteome</keyword>
<name>A0A822ZZ80_NELNU</name>
<accession>A0A822ZZ80</accession>
<comment type="caution">
    <text evidence="1">The sequence shown here is derived from an EMBL/GenBank/DDBJ whole genome shotgun (WGS) entry which is preliminary data.</text>
</comment>
<dbReference type="EMBL" id="DUZY01000008">
    <property type="protein sequence ID" value="DAD47268.1"/>
    <property type="molecule type" value="Genomic_DNA"/>
</dbReference>
<reference evidence="1 2" key="1">
    <citation type="journal article" date="2020" name="Mol. Biol. Evol.">
        <title>Distinct Expression and Methylation Patterns for Genes with Different Fates following a Single Whole-Genome Duplication in Flowering Plants.</title>
        <authorList>
            <person name="Shi T."/>
            <person name="Rahmani R.S."/>
            <person name="Gugger P.F."/>
            <person name="Wang M."/>
            <person name="Li H."/>
            <person name="Zhang Y."/>
            <person name="Li Z."/>
            <person name="Wang Q."/>
            <person name="Van de Peer Y."/>
            <person name="Marchal K."/>
            <person name="Chen J."/>
        </authorList>
    </citation>
    <scope>NUCLEOTIDE SEQUENCE [LARGE SCALE GENOMIC DNA]</scope>
    <source>
        <tissue evidence="1">Leaf</tissue>
    </source>
</reference>
<protein>
    <submittedName>
        <fullName evidence="1">Uncharacterized protein</fullName>
    </submittedName>
</protein>
<gene>
    <name evidence="1" type="ORF">HUJ06_017205</name>
</gene>
<proteinExistence type="predicted"/>
<sequence>MGNPNPVLYVGLNSMDNTGEKLRFVVVCGWKFKFQRDPQKW</sequence>